<gene>
    <name evidence="2" type="ORF">CD29_12815</name>
</gene>
<evidence type="ECO:0000313" key="3">
    <source>
        <dbReference type="Proteomes" id="UP000030416"/>
    </source>
</evidence>
<evidence type="ECO:0000313" key="2">
    <source>
        <dbReference type="EMBL" id="KGR78030.1"/>
    </source>
</evidence>
<dbReference type="OrthoDB" id="2455934at2"/>
<name>A0A0A3I3E5_9BACL</name>
<feature type="chain" id="PRO_5038444702" evidence="1">
    <location>
        <begin position="22"/>
        <end position="122"/>
    </location>
</feature>
<dbReference type="AlphaFoldDB" id="A0A0A3I3E5"/>
<protein>
    <submittedName>
        <fullName evidence="2">Uncharacterized protein</fullName>
    </submittedName>
</protein>
<proteinExistence type="predicted"/>
<dbReference type="Proteomes" id="UP000030416">
    <property type="component" value="Unassembled WGS sequence"/>
</dbReference>
<comment type="caution">
    <text evidence="2">The sequence shown here is derived from an EMBL/GenBank/DDBJ whole genome shotgun (WGS) entry which is preliminary data.</text>
</comment>
<keyword evidence="1" id="KW-0732">Signal</keyword>
<dbReference type="PROSITE" id="PS51257">
    <property type="entry name" value="PROKAR_LIPOPROTEIN"/>
    <property type="match status" value="1"/>
</dbReference>
<reference evidence="2 3" key="1">
    <citation type="submission" date="2014-02" db="EMBL/GenBank/DDBJ databases">
        <title>Draft genome sequence of Lysinibacillus manganicus DSM 26584T.</title>
        <authorList>
            <person name="Zhang F."/>
            <person name="Wang G."/>
            <person name="Zhang L."/>
        </authorList>
    </citation>
    <scope>NUCLEOTIDE SEQUENCE [LARGE SCALE GENOMIC DNA]</scope>
    <source>
        <strain evidence="2 3">DSM 26584</strain>
    </source>
</reference>
<dbReference type="EMBL" id="JPVN01000014">
    <property type="protein sequence ID" value="KGR78030.1"/>
    <property type="molecule type" value="Genomic_DNA"/>
</dbReference>
<feature type="signal peptide" evidence="1">
    <location>
        <begin position="1"/>
        <end position="21"/>
    </location>
</feature>
<keyword evidence="3" id="KW-1185">Reference proteome</keyword>
<dbReference type="eggNOG" id="ENOG5032ZSN">
    <property type="taxonomic scope" value="Bacteria"/>
</dbReference>
<sequence>MNRRYLFLLIALLSTVILVSCSNEPEREEVIEARDDQYGEIRSVAWDFIQQNDWHTRADENWESAKVEKILADDRYEILDPTVEGKEVFSVSFKDIENVVVGTPQILVDPKTKKVVGYMLGE</sequence>
<evidence type="ECO:0000256" key="1">
    <source>
        <dbReference type="SAM" id="SignalP"/>
    </source>
</evidence>
<accession>A0A0A3I3E5</accession>
<dbReference type="RefSeq" id="WP_036187228.1">
    <property type="nucleotide sequence ID" value="NZ_AVDA01000014.1"/>
</dbReference>
<organism evidence="2 3">
    <name type="scientific">Ureibacillus manganicus DSM 26584</name>
    <dbReference type="NCBI Taxonomy" id="1384049"/>
    <lineage>
        <taxon>Bacteria</taxon>
        <taxon>Bacillati</taxon>
        <taxon>Bacillota</taxon>
        <taxon>Bacilli</taxon>
        <taxon>Bacillales</taxon>
        <taxon>Caryophanaceae</taxon>
        <taxon>Ureibacillus</taxon>
    </lineage>
</organism>